<reference evidence="3" key="1">
    <citation type="journal article" date="2020" name="mSystems">
        <title>Genome- and Community-Level Interaction Insights into Carbon Utilization and Element Cycling Functions of Hydrothermarchaeota in Hydrothermal Sediment.</title>
        <authorList>
            <person name="Zhou Z."/>
            <person name="Liu Y."/>
            <person name="Xu W."/>
            <person name="Pan J."/>
            <person name="Luo Z.H."/>
            <person name="Li M."/>
        </authorList>
    </citation>
    <scope>NUCLEOTIDE SEQUENCE [LARGE SCALE GENOMIC DNA]</scope>
    <source>
        <strain evidence="3">SpSt-488</strain>
    </source>
</reference>
<dbReference type="PANTHER" id="PTHR12110">
    <property type="entry name" value="HYDROXYPYRUVATE ISOMERASE"/>
    <property type="match status" value="1"/>
</dbReference>
<dbReference type="Gene3D" id="3.20.20.150">
    <property type="entry name" value="Divalent-metal-dependent TIM barrel enzymes"/>
    <property type="match status" value="1"/>
</dbReference>
<dbReference type="Pfam" id="PF01261">
    <property type="entry name" value="AP_endonuc_2"/>
    <property type="match status" value="1"/>
</dbReference>
<evidence type="ECO:0000256" key="1">
    <source>
        <dbReference type="SAM" id="MobiDB-lite"/>
    </source>
</evidence>
<evidence type="ECO:0000313" key="3">
    <source>
        <dbReference type="EMBL" id="HGK28112.1"/>
    </source>
</evidence>
<dbReference type="AlphaFoldDB" id="A0A7C4CAT7"/>
<dbReference type="InterPro" id="IPR036237">
    <property type="entry name" value="Xyl_isomerase-like_sf"/>
</dbReference>
<gene>
    <name evidence="3" type="ORF">ENS41_04080</name>
</gene>
<dbReference type="SUPFAM" id="SSF51658">
    <property type="entry name" value="Xylose isomerase-like"/>
    <property type="match status" value="1"/>
</dbReference>
<organism evidence="3">
    <name type="scientific">candidate division WOR-3 bacterium</name>
    <dbReference type="NCBI Taxonomy" id="2052148"/>
    <lineage>
        <taxon>Bacteria</taxon>
        <taxon>Bacteria division WOR-3</taxon>
    </lineage>
</organism>
<dbReference type="EMBL" id="DSUT01000083">
    <property type="protein sequence ID" value="HGK28112.1"/>
    <property type="molecule type" value="Genomic_DNA"/>
</dbReference>
<name>A0A7C4CAT7_UNCW3</name>
<dbReference type="InterPro" id="IPR050312">
    <property type="entry name" value="IolE/XylAMocC-like"/>
</dbReference>
<feature type="domain" description="Xylose isomerase-like TIM barrel" evidence="2">
    <location>
        <begin position="28"/>
        <end position="272"/>
    </location>
</feature>
<feature type="region of interest" description="Disordered" evidence="1">
    <location>
        <begin position="283"/>
        <end position="312"/>
    </location>
</feature>
<protein>
    <submittedName>
        <fullName evidence="3">Sugar phosphate isomerase/epimerase</fullName>
    </submittedName>
</protein>
<dbReference type="InterPro" id="IPR013022">
    <property type="entry name" value="Xyl_isomerase-like_TIM-brl"/>
</dbReference>
<dbReference type="PANTHER" id="PTHR12110:SF21">
    <property type="entry name" value="XYLOSE ISOMERASE-LIKE TIM BARREL DOMAIN-CONTAINING PROTEIN"/>
    <property type="match status" value="1"/>
</dbReference>
<accession>A0A7C4CAT7</accession>
<sequence>MQPRLRLSRRLGLQVLFDFSDILDAIGFAAAHGFGVLELNLGNIDFGRQLARAVQRRAIRAASRWYKVKLAFHAVEGPSFFIPSTRVRQCAIAELKQVLDWAADTGARDVVMHLGFDMHYGMAGANRYTHEQFPEYFELVLLEALAELKQHARGRARLCVENVGGFRYPPARPALESLLGGSLGLCYDVGHVSILPPEKRQAEMDFFARHASVIYHAHIHDNHGLRDEHLPPGDGTIDFVPFFRLLSQSDAFVVFEVRPKELALKSLEFYRSRIEPELESLCGRSRSRKGATGENRVRKSANRRKGGKAEPA</sequence>
<comment type="caution">
    <text evidence="3">The sequence shown here is derived from an EMBL/GenBank/DDBJ whole genome shotgun (WGS) entry which is preliminary data.</text>
</comment>
<keyword evidence="3" id="KW-0413">Isomerase</keyword>
<proteinExistence type="predicted"/>
<dbReference type="GO" id="GO:0016853">
    <property type="term" value="F:isomerase activity"/>
    <property type="evidence" value="ECO:0007669"/>
    <property type="project" value="UniProtKB-KW"/>
</dbReference>
<evidence type="ECO:0000259" key="2">
    <source>
        <dbReference type="Pfam" id="PF01261"/>
    </source>
</evidence>